<dbReference type="OrthoDB" id="8637570at2"/>
<dbReference type="Proteomes" id="UP000187251">
    <property type="component" value="Unassembled WGS sequence"/>
</dbReference>
<gene>
    <name evidence="2" type="ORF">BIZ92_11975</name>
</gene>
<feature type="chain" id="PRO_5012412910" description="Secreted protein" evidence="1">
    <location>
        <begin position="19"/>
        <end position="200"/>
    </location>
</feature>
<accession>A0A1R1JQQ4</accession>
<dbReference type="RefSeq" id="WP_076413835.1">
    <property type="nucleotide sequence ID" value="NZ_AP028040.1"/>
</dbReference>
<evidence type="ECO:0000313" key="2">
    <source>
        <dbReference type="EMBL" id="OMG83425.1"/>
    </source>
</evidence>
<name>A0A1R1JQQ4_ALCXX</name>
<keyword evidence="1" id="KW-0732">Signal</keyword>
<evidence type="ECO:0000256" key="1">
    <source>
        <dbReference type="SAM" id="SignalP"/>
    </source>
</evidence>
<evidence type="ECO:0000313" key="3">
    <source>
        <dbReference type="Proteomes" id="UP000187251"/>
    </source>
</evidence>
<evidence type="ECO:0008006" key="4">
    <source>
        <dbReference type="Google" id="ProtNLM"/>
    </source>
</evidence>
<comment type="caution">
    <text evidence="2">The sequence shown here is derived from an EMBL/GenBank/DDBJ whole genome shotgun (WGS) entry which is preliminary data.</text>
</comment>
<feature type="signal peptide" evidence="1">
    <location>
        <begin position="1"/>
        <end position="18"/>
    </location>
</feature>
<proteinExistence type="predicted"/>
<dbReference type="AlphaFoldDB" id="A0A1R1JQQ4"/>
<organism evidence="2 3">
    <name type="scientific">Alcaligenes xylosoxydans xylosoxydans</name>
    <name type="common">Achromobacter xylosoxidans</name>
    <dbReference type="NCBI Taxonomy" id="85698"/>
    <lineage>
        <taxon>Bacteria</taxon>
        <taxon>Pseudomonadati</taxon>
        <taxon>Pseudomonadota</taxon>
        <taxon>Betaproteobacteria</taxon>
        <taxon>Burkholderiales</taxon>
        <taxon>Alcaligenaceae</taxon>
        <taxon>Achromobacter</taxon>
    </lineage>
</organism>
<dbReference type="EMBL" id="MJMN01000024">
    <property type="protein sequence ID" value="OMG83425.1"/>
    <property type="molecule type" value="Genomic_DNA"/>
</dbReference>
<dbReference type="PROSITE" id="PS51257">
    <property type="entry name" value="PROKAR_LIPOPROTEIN"/>
    <property type="match status" value="1"/>
</dbReference>
<protein>
    <recommendedName>
        <fullName evidence="4">Secreted protein</fullName>
    </recommendedName>
</protein>
<reference evidence="2 3" key="1">
    <citation type="submission" date="2016-09" db="EMBL/GenBank/DDBJ databases">
        <title>Phylogenomics of Achromobacter.</title>
        <authorList>
            <person name="Jeukens J."/>
            <person name="Freschi L."/>
            <person name="Vincent A.T."/>
            <person name="Emond-Rheault J.-G."/>
            <person name="Kukavica-Ibrulj I."/>
            <person name="Charette S.J."/>
            <person name="Levesque R.C."/>
        </authorList>
    </citation>
    <scope>NUCLEOTIDE SEQUENCE [LARGE SCALE GENOMIC DNA]</scope>
    <source>
        <strain evidence="2 3">AUS488</strain>
    </source>
</reference>
<sequence length="200" mass="22054">MHTAFKLVAMSSIALALAACGSAKDANKSNFSKAIQAYLDTQNGICANLPARELPFRLENQDMLDQGRKARADALADAGLLSKHDTELKALFGGTVPGTEYEVTELGRKYLGERHKFAFCTGSYTMVDVDNFTEPSDMMGMKVSQVNFHYKAKDTADWIKNDKVQAAYTNVAEEAKGDIRGHAGLVLTNDGWLHERLFKR</sequence>